<evidence type="ECO:0000256" key="11">
    <source>
        <dbReference type="RuleBase" id="RU003783"/>
    </source>
</evidence>
<evidence type="ECO:0000256" key="8">
    <source>
        <dbReference type="ARBA" id="ARBA00022842"/>
    </source>
</evidence>
<dbReference type="PANTHER" id="PTHR11088">
    <property type="entry name" value="TRNA DIMETHYLALLYLTRANSFERASE"/>
    <property type="match status" value="1"/>
</dbReference>
<comment type="subunit">
    <text evidence="10">Monomer.</text>
</comment>
<feature type="site" description="Interaction with substrate tRNA" evidence="10">
    <location>
        <position position="98"/>
    </location>
</feature>
<comment type="similarity">
    <text evidence="3 10 13">Belongs to the IPP transferase family.</text>
</comment>
<evidence type="ECO:0000313" key="15">
    <source>
        <dbReference type="Proteomes" id="UP000176609"/>
    </source>
</evidence>
<dbReference type="Pfam" id="PF01715">
    <property type="entry name" value="IPPT"/>
    <property type="match status" value="1"/>
</dbReference>
<comment type="cofactor">
    <cofactor evidence="1 10">
        <name>Mg(2+)</name>
        <dbReference type="ChEBI" id="CHEBI:18420"/>
    </cofactor>
</comment>
<dbReference type="GO" id="GO:0005524">
    <property type="term" value="F:ATP binding"/>
    <property type="evidence" value="ECO:0007669"/>
    <property type="project" value="UniProtKB-UniRule"/>
</dbReference>
<dbReference type="InterPro" id="IPR039657">
    <property type="entry name" value="Dimethylallyltransferase"/>
</dbReference>
<dbReference type="EMBL" id="MFJR01000010">
    <property type="protein sequence ID" value="OGG26351.1"/>
    <property type="molecule type" value="Genomic_DNA"/>
</dbReference>
<feature type="site" description="Interaction with substrate tRNA" evidence="10">
    <location>
        <position position="121"/>
    </location>
</feature>
<evidence type="ECO:0000313" key="14">
    <source>
        <dbReference type="EMBL" id="OGG26351.1"/>
    </source>
</evidence>
<evidence type="ECO:0000256" key="10">
    <source>
        <dbReference type="HAMAP-Rule" id="MF_00185"/>
    </source>
</evidence>
<dbReference type="NCBIfam" id="TIGR00174">
    <property type="entry name" value="miaA"/>
    <property type="match status" value="1"/>
</dbReference>
<evidence type="ECO:0000256" key="12">
    <source>
        <dbReference type="RuleBase" id="RU003784"/>
    </source>
</evidence>
<dbReference type="Gene3D" id="1.10.20.140">
    <property type="match status" value="1"/>
</dbReference>
<keyword evidence="5 10" id="KW-0819">tRNA processing</keyword>
<reference evidence="14 15" key="1">
    <citation type="journal article" date="2016" name="Nat. Commun.">
        <title>Thousands of microbial genomes shed light on interconnected biogeochemical processes in an aquifer system.</title>
        <authorList>
            <person name="Anantharaman K."/>
            <person name="Brown C.T."/>
            <person name="Hug L.A."/>
            <person name="Sharon I."/>
            <person name="Castelle C.J."/>
            <person name="Probst A.J."/>
            <person name="Thomas B.C."/>
            <person name="Singh A."/>
            <person name="Wilkins M.J."/>
            <person name="Karaoz U."/>
            <person name="Brodie E.L."/>
            <person name="Williams K.H."/>
            <person name="Hubbard S.S."/>
            <person name="Banfield J.F."/>
        </authorList>
    </citation>
    <scope>NUCLEOTIDE SEQUENCE [LARGE SCALE GENOMIC DNA]</scope>
</reference>
<evidence type="ECO:0000256" key="4">
    <source>
        <dbReference type="ARBA" id="ARBA00022679"/>
    </source>
</evidence>
<dbReference type="EC" id="2.5.1.75" evidence="10"/>
<accession>A0A1F6ANU1</accession>
<feature type="region of interest" description="Interaction with substrate tRNA" evidence="10">
    <location>
        <begin position="34"/>
        <end position="37"/>
    </location>
</feature>
<feature type="binding site" evidence="10">
    <location>
        <begin position="11"/>
        <end position="16"/>
    </location>
    <ligand>
        <name>substrate</name>
    </ligand>
</feature>
<evidence type="ECO:0000256" key="3">
    <source>
        <dbReference type="ARBA" id="ARBA00005842"/>
    </source>
</evidence>
<dbReference type="PANTHER" id="PTHR11088:SF60">
    <property type="entry name" value="TRNA DIMETHYLALLYLTRANSFERASE"/>
    <property type="match status" value="1"/>
</dbReference>
<evidence type="ECO:0000256" key="9">
    <source>
        <dbReference type="ARBA" id="ARBA00049563"/>
    </source>
</evidence>
<keyword evidence="8 10" id="KW-0460">Magnesium</keyword>
<evidence type="ECO:0000256" key="7">
    <source>
        <dbReference type="ARBA" id="ARBA00022840"/>
    </source>
</evidence>
<dbReference type="GO" id="GO:0006400">
    <property type="term" value="P:tRNA modification"/>
    <property type="evidence" value="ECO:0007669"/>
    <property type="project" value="TreeGrafter"/>
</dbReference>
<dbReference type="InterPro" id="IPR027417">
    <property type="entry name" value="P-loop_NTPase"/>
</dbReference>
<proteinExistence type="inferred from homology"/>
<dbReference type="GO" id="GO:0052381">
    <property type="term" value="F:tRNA dimethylallyltransferase activity"/>
    <property type="evidence" value="ECO:0007669"/>
    <property type="project" value="UniProtKB-UniRule"/>
</dbReference>
<dbReference type="SUPFAM" id="SSF52540">
    <property type="entry name" value="P-loop containing nucleoside triphosphate hydrolases"/>
    <property type="match status" value="1"/>
</dbReference>
<evidence type="ECO:0000256" key="6">
    <source>
        <dbReference type="ARBA" id="ARBA00022741"/>
    </source>
</evidence>
<sequence>MNKLLIVCGPTATGKTDLGIYLAKKFDGEIVSADSRHVYKGLDIITGKDLPKSDIPIWLVDIVTPDYPFNVGEYAVLAHKIINNIWSRKKLPVIVGGTGFYIKSITDKIETVIIPPNKLLRRDIEKYTKEKLQQELIKTDYQRWKKMNVSDRENPRRLIRAVEIALYYQNNKNNLTRLLNPLPIDSKLMIGLTNPLQFLFKKIDERVENRIKKGAVKEVKELLGKNYSRFLPALSSTGFKPLSEFIQGRESLADAVKSWKFQEHEYARRQMTWFRKDERIRWFDISEKRYINKIEDKVREWYTSGTHAFQNRNFL</sequence>
<dbReference type="InterPro" id="IPR018022">
    <property type="entry name" value="IPT"/>
</dbReference>
<keyword evidence="4 10" id="KW-0808">Transferase</keyword>
<dbReference type="AlphaFoldDB" id="A0A1F6ANU1"/>
<comment type="caution">
    <text evidence="14">The sequence shown here is derived from an EMBL/GenBank/DDBJ whole genome shotgun (WGS) entry which is preliminary data.</text>
</comment>
<dbReference type="HAMAP" id="MF_00185">
    <property type="entry name" value="IPP_trans"/>
    <property type="match status" value="1"/>
</dbReference>
<evidence type="ECO:0000256" key="2">
    <source>
        <dbReference type="ARBA" id="ARBA00003213"/>
    </source>
</evidence>
<comment type="caution">
    <text evidence="10">Lacks conserved residue(s) required for the propagation of feature annotation.</text>
</comment>
<evidence type="ECO:0000256" key="1">
    <source>
        <dbReference type="ARBA" id="ARBA00001946"/>
    </source>
</evidence>
<feature type="binding site" evidence="10">
    <location>
        <begin position="9"/>
        <end position="16"/>
    </location>
    <ligand>
        <name>ATP</name>
        <dbReference type="ChEBI" id="CHEBI:30616"/>
    </ligand>
</feature>
<keyword evidence="6 10" id="KW-0547">Nucleotide-binding</keyword>
<gene>
    <name evidence="10" type="primary">miaA</name>
    <name evidence="14" type="ORF">A2960_03400</name>
</gene>
<evidence type="ECO:0000256" key="5">
    <source>
        <dbReference type="ARBA" id="ARBA00022694"/>
    </source>
</evidence>
<evidence type="ECO:0000256" key="13">
    <source>
        <dbReference type="RuleBase" id="RU003785"/>
    </source>
</evidence>
<dbReference type="Proteomes" id="UP000176609">
    <property type="component" value="Unassembled WGS sequence"/>
</dbReference>
<comment type="catalytic activity">
    <reaction evidence="9 10 11">
        <text>adenosine(37) in tRNA + dimethylallyl diphosphate = N(6)-dimethylallyladenosine(37) in tRNA + diphosphate</text>
        <dbReference type="Rhea" id="RHEA:26482"/>
        <dbReference type="Rhea" id="RHEA-COMP:10162"/>
        <dbReference type="Rhea" id="RHEA-COMP:10375"/>
        <dbReference type="ChEBI" id="CHEBI:33019"/>
        <dbReference type="ChEBI" id="CHEBI:57623"/>
        <dbReference type="ChEBI" id="CHEBI:74411"/>
        <dbReference type="ChEBI" id="CHEBI:74415"/>
        <dbReference type="EC" id="2.5.1.75"/>
    </reaction>
</comment>
<protein>
    <recommendedName>
        <fullName evidence="10">tRNA dimethylallyltransferase</fullName>
        <ecNumber evidence="10">2.5.1.75</ecNumber>
    </recommendedName>
    <alternativeName>
        <fullName evidence="10">Dimethylallyl diphosphate:tRNA dimethylallyltransferase</fullName>
        <shortName evidence="10">DMAPP:tRNA dimethylallyltransferase</shortName>
        <shortName evidence="10">DMATase</shortName>
    </alternativeName>
    <alternativeName>
        <fullName evidence="10">Isopentenyl-diphosphate:tRNA isopentenyltransferase</fullName>
        <shortName evidence="10">IPP transferase</shortName>
        <shortName evidence="10">IPPT</shortName>
        <shortName evidence="10">IPTase</shortName>
    </alternativeName>
</protein>
<organism evidence="14 15">
    <name type="scientific">Candidatus Gottesmanbacteria bacterium RIFCSPLOWO2_01_FULL_39_12b</name>
    <dbReference type="NCBI Taxonomy" id="1798388"/>
    <lineage>
        <taxon>Bacteria</taxon>
        <taxon>Candidatus Gottesmaniibacteriota</taxon>
    </lineage>
</organism>
<name>A0A1F6ANU1_9BACT</name>
<dbReference type="Gene3D" id="3.40.50.300">
    <property type="entry name" value="P-loop containing nucleotide triphosphate hydrolases"/>
    <property type="match status" value="1"/>
</dbReference>
<comment type="function">
    <text evidence="2 10 12">Catalyzes the transfer of a dimethylallyl group onto the adenine at position 37 in tRNAs that read codons beginning with uridine, leading to the formation of N6-(dimethylallyl)adenosine (i(6)A).</text>
</comment>
<keyword evidence="7 10" id="KW-0067">ATP-binding</keyword>